<protein>
    <submittedName>
        <fullName evidence="1">Uncharacterized protein</fullName>
    </submittedName>
</protein>
<comment type="caution">
    <text evidence="1">The sequence shown here is derived from an EMBL/GenBank/DDBJ whole genome shotgun (WGS) entry which is preliminary data.</text>
</comment>
<sequence>MMMKQTLEQTMQMIDEAQVTGKPVVLTTMARHSHQGIVTEIEPGQVKPFAERSILHLETARGIKRVEVYAITKIKWAD</sequence>
<dbReference type="Proteomes" id="UP000050969">
    <property type="component" value="Unassembled WGS sequence"/>
</dbReference>
<accession>A0A0R2MX61</accession>
<name>A0A0R2MX61_9LACO</name>
<keyword evidence="2" id="KW-1185">Reference proteome</keyword>
<gene>
    <name evidence="1" type="ORF">IV56_GL001353</name>
</gene>
<organism evidence="1 2">
    <name type="scientific">Lacticaseibacillus saniviri JCM 17471 = DSM 24301</name>
    <dbReference type="NCBI Taxonomy" id="1293598"/>
    <lineage>
        <taxon>Bacteria</taxon>
        <taxon>Bacillati</taxon>
        <taxon>Bacillota</taxon>
        <taxon>Bacilli</taxon>
        <taxon>Lactobacillales</taxon>
        <taxon>Lactobacillaceae</taxon>
        <taxon>Lacticaseibacillus</taxon>
    </lineage>
</organism>
<proteinExistence type="predicted"/>
<dbReference type="AlphaFoldDB" id="A0A0R2MX61"/>
<evidence type="ECO:0000313" key="1">
    <source>
        <dbReference type="EMBL" id="KRO18222.1"/>
    </source>
</evidence>
<dbReference type="EMBL" id="JQCE01000005">
    <property type="protein sequence ID" value="KRO18222.1"/>
    <property type="molecule type" value="Genomic_DNA"/>
</dbReference>
<dbReference type="PATRIC" id="fig|1293598.4.peg.1417"/>
<dbReference type="STRING" id="1293598.IV56_GL001353"/>
<reference evidence="1 2" key="1">
    <citation type="journal article" date="2015" name="Genome Announc.">
        <title>Expanding the biotechnology potential of lactobacilli through comparative genomics of 213 strains and associated genera.</title>
        <authorList>
            <person name="Sun Z."/>
            <person name="Harris H.M."/>
            <person name="McCann A."/>
            <person name="Guo C."/>
            <person name="Argimon S."/>
            <person name="Zhang W."/>
            <person name="Yang X."/>
            <person name="Jeffery I.B."/>
            <person name="Cooney J.C."/>
            <person name="Kagawa T.F."/>
            <person name="Liu W."/>
            <person name="Song Y."/>
            <person name="Salvetti E."/>
            <person name="Wrobel A."/>
            <person name="Rasinkangas P."/>
            <person name="Parkhill J."/>
            <person name="Rea M.C."/>
            <person name="O'Sullivan O."/>
            <person name="Ritari J."/>
            <person name="Douillard F.P."/>
            <person name="Paul Ross R."/>
            <person name="Yang R."/>
            <person name="Briner A.E."/>
            <person name="Felis G.E."/>
            <person name="de Vos W.M."/>
            <person name="Barrangou R."/>
            <person name="Klaenhammer T.R."/>
            <person name="Caufield P.W."/>
            <person name="Cui Y."/>
            <person name="Zhang H."/>
            <person name="O'Toole P.W."/>
        </authorList>
    </citation>
    <scope>NUCLEOTIDE SEQUENCE [LARGE SCALE GENOMIC DNA]</scope>
    <source>
        <strain evidence="1 2">DSM 24301</strain>
    </source>
</reference>
<evidence type="ECO:0000313" key="2">
    <source>
        <dbReference type="Proteomes" id="UP000050969"/>
    </source>
</evidence>